<keyword evidence="3 5" id="KW-0413">Isomerase</keyword>
<evidence type="ECO:0000313" key="6">
    <source>
        <dbReference type="Proteomes" id="UP001069802"/>
    </source>
</evidence>
<dbReference type="SUPFAM" id="SSF51419">
    <property type="entry name" value="PLP-binding barrel"/>
    <property type="match status" value="1"/>
</dbReference>
<sequence>MRTPRIEVDLGKILYNTRQVVQQLKPYGIGVTAVTKAVCGHPDIARAMLDGGAVGLADARIENLERLKHAGISCPLTLIRTPMPSEVSRVIQACDTSYNTELDTIYLLAQSARQAGRVHDIVLMVEMGDLREGIMPGDLQQIVREVMTISGVQLKGIAANFACLNATGPDAAAMAMFSELARHMGQDLAQNRGRNSSGTSKDVAGIFPEIVSGGNSTSLPGFVSFPCEAAQIQPEAVNDLRLGEAILLGVQPLTGAAIKGLFTDAFTLVAEIIEHKVKPIIWTGPVMPRITAQDRPDNGVIPGAGQRRQSILALGYQDTDIRGLTLPSGNRLVGATSDHLVMESDSKTLVVGAEIPLRPNYSALMRAMAAGQIHKVTKNRKPDVAKFHYS</sequence>
<proteinExistence type="predicted"/>
<comment type="cofactor">
    <cofactor evidence="1">
        <name>pyridoxal 5'-phosphate</name>
        <dbReference type="ChEBI" id="CHEBI:597326"/>
    </cofactor>
</comment>
<evidence type="ECO:0000256" key="3">
    <source>
        <dbReference type="ARBA" id="ARBA00023235"/>
    </source>
</evidence>
<evidence type="ECO:0000259" key="4">
    <source>
        <dbReference type="Pfam" id="PF01168"/>
    </source>
</evidence>
<evidence type="ECO:0000313" key="5">
    <source>
        <dbReference type="EMBL" id="MCZ4279914.1"/>
    </source>
</evidence>
<comment type="caution">
    <text evidence="5">The sequence shown here is derived from an EMBL/GenBank/DDBJ whole genome shotgun (WGS) entry which is preliminary data.</text>
</comment>
<dbReference type="InterPro" id="IPR029066">
    <property type="entry name" value="PLP-binding_barrel"/>
</dbReference>
<keyword evidence="2" id="KW-0663">Pyridoxal phosphate</keyword>
<organism evidence="5 6">
    <name type="scientific">Kiloniella laminariae</name>
    <dbReference type="NCBI Taxonomy" id="454162"/>
    <lineage>
        <taxon>Bacteria</taxon>
        <taxon>Pseudomonadati</taxon>
        <taxon>Pseudomonadota</taxon>
        <taxon>Alphaproteobacteria</taxon>
        <taxon>Rhodospirillales</taxon>
        <taxon>Kiloniellaceae</taxon>
        <taxon>Kiloniella</taxon>
    </lineage>
</organism>
<dbReference type="PANTHER" id="PTHR30511">
    <property type="entry name" value="ALANINE RACEMASE"/>
    <property type="match status" value="1"/>
</dbReference>
<dbReference type="InterPro" id="IPR000821">
    <property type="entry name" value="Ala_racemase"/>
</dbReference>
<name>A0ABT4LFN4_9PROT</name>
<dbReference type="Pfam" id="PF01168">
    <property type="entry name" value="Ala_racemase_N"/>
    <property type="match status" value="1"/>
</dbReference>
<accession>A0ABT4LFN4</accession>
<keyword evidence="6" id="KW-1185">Reference proteome</keyword>
<dbReference type="PANTHER" id="PTHR30511:SF3">
    <property type="entry name" value="LYSINE RACEMASE"/>
    <property type="match status" value="1"/>
</dbReference>
<dbReference type="RefSeq" id="WP_269422110.1">
    <property type="nucleotide sequence ID" value="NZ_JAPWGY010000001.1"/>
</dbReference>
<dbReference type="GO" id="GO:0008784">
    <property type="term" value="F:alanine racemase activity"/>
    <property type="evidence" value="ECO:0007669"/>
    <property type="project" value="UniProtKB-EC"/>
</dbReference>
<protein>
    <submittedName>
        <fullName evidence="5">Alanine racemase</fullName>
        <ecNumber evidence="5">5.1.1.1</ecNumber>
    </submittedName>
</protein>
<dbReference type="Proteomes" id="UP001069802">
    <property type="component" value="Unassembled WGS sequence"/>
</dbReference>
<evidence type="ECO:0000256" key="2">
    <source>
        <dbReference type="ARBA" id="ARBA00022898"/>
    </source>
</evidence>
<dbReference type="InterPro" id="IPR001608">
    <property type="entry name" value="Ala_racemase_N"/>
</dbReference>
<dbReference type="EC" id="5.1.1.1" evidence="5"/>
<dbReference type="Gene3D" id="3.20.20.10">
    <property type="entry name" value="Alanine racemase"/>
    <property type="match status" value="1"/>
</dbReference>
<gene>
    <name evidence="5" type="ORF">O4H49_03935</name>
</gene>
<evidence type="ECO:0000256" key="1">
    <source>
        <dbReference type="ARBA" id="ARBA00001933"/>
    </source>
</evidence>
<reference evidence="5" key="1">
    <citation type="submission" date="2022-12" db="EMBL/GenBank/DDBJ databases">
        <title>Bacterial isolates from different developmental stages of Nematostella vectensis.</title>
        <authorList>
            <person name="Fraune S."/>
        </authorList>
    </citation>
    <scope>NUCLEOTIDE SEQUENCE</scope>
    <source>
        <strain evidence="5">G21630-S1</strain>
    </source>
</reference>
<dbReference type="EMBL" id="JAPWGY010000001">
    <property type="protein sequence ID" value="MCZ4279914.1"/>
    <property type="molecule type" value="Genomic_DNA"/>
</dbReference>
<feature type="domain" description="Alanine racemase N-terminal" evidence="4">
    <location>
        <begin position="8"/>
        <end position="199"/>
    </location>
</feature>